<evidence type="ECO:0000313" key="2">
    <source>
        <dbReference type="Proteomes" id="UP000886501"/>
    </source>
</evidence>
<comment type="caution">
    <text evidence="1">The sequence shown here is derived from an EMBL/GenBank/DDBJ whole genome shotgun (WGS) entry which is preliminary data.</text>
</comment>
<dbReference type="EMBL" id="MU118318">
    <property type="protein sequence ID" value="KAF9642933.1"/>
    <property type="molecule type" value="Genomic_DNA"/>
</dbReference>
<gene>
    <name evidence="1" type="ORF">BDM02DRAFT_3264295</name>
</gene>
<accession>A0ACB6Z0E6</accession>
<keyword evidence="2" id="KW-1185">Reference proteome</keyword>
<sequence>MVTKTLGACMACRARKVKCIPGTPRCARCTAVGIEDCRYGSVKKRGPGSILRMGQACIPCRQRKTKCDAKKPCTKCVSMDRDAECIYESRKRSNLTAANALTHERTSGPLNPRHLPLQTSANVLFEPSTSPPRNLPLLTWSNPNTSTSSYSPFLDPPSAPTVQLPWEPSPRVQGEEVLGLSSDVELVRKTHGTAKCLPRPIISSFTILPSIHFQTISHPLRMPLSLIPPEHVQVSGVAGSDLDMTFRLRSLCRLNKLGIYFIQEKQEALLRGDTSGTVINRYFIHGLQATGMHLCGVPEETPAMVLLQARYAQMAWESLIEFFKTDQQKDKVQGIVLLVHAFIIMGFTSSAQFYLSKMCKIIDKAKLQFLPAYGRPAGLSEQVREDASVLSQVIYLENFFYLTLGGPAPVMTTRIEREFRLDLQRVYPHLFDICPLTMRTQSILLVREAILVLDPCSDDQNASGRGESRHQLIHALDRFSNDLIRNLQRFIIVEDGNGVGTIWACCVTCLGHLVALCHLTSQTEPALSKSMDGLYNLTLDKLGNLSLEVHIEEYSHFDFLTGMSWKRALDTIDVRIGLYPSAESGSLRYWKRVIGKTYADFQANSPGYGPTVLASLAMTVDGRTEDSGFPNLVVPGERELYGF</sequence>
<evidence type="ECO:0000313" key="1">
    <source>
        <dbReference type="EMBL" id="KAF9642933.1"/>
    </source>
</evidence>
<reference evidence="1" key="2">
    <citation type="journal article" date="2020" name="Nat. Commun.">
        <title>Large-scale genome sequencing of mycorrhizal fungi provides insights into the early evolution of symbiotic traits.</title>
        <authorList>
            <person name="Miyauchi S."/>
            <person name="Kiss E."/>
            <person name="Kuo A."/>
            <person name="Drula E."/>
            <person name="Kohler A."/>
            <person name="Sanchez-Garcia M."/>
            <person name="Morin E."/>
            <person name="Andreopoulos B."/>
            <person name="Barry K.W."/>
            <person name="Bonito G."/>
            <person name="Buee M."/>
            <person name="Carver A."/>
            <person name="Chen C."/>
            <person name="Cichocki N."/>
            <person name="Clum A."/>
            <person name="Culley D."/>
            <person name="Crous P.W."/>
            <person name="Fauchery L."/>
            <person name="Girlanda M."/>
            <person name="Hayes R.D."/>
            <person name="Keri Z."/>
            <person name="LaButti K."/>
            <person name="Lipzen A."/>
            <person name="Lombard V."/>
            <person name="Magnuson J."/>
            <person name="Maillard F."/>
            <person name="Murat C."/>
            <person name="Nolan M."/>
            <person name="Ohm R.A."/>
            <person name="Pangilinan J."/>
            <person name="Pereira M.F."/>
            <person name="Perotto S."/>
            <person name="Peter M."/>
            <person name="Pfister S."/>
            <person name="Riley R."/>
            <person name="Sitrit Y."/>
            <person name="Stielow J.B."/>
            <person name="Szollosi G."/>
            <person name="Zifcakova L."/>
            <person name="Stursova M."/>
            <person name="Spatafora J.W."/>
            <person name="Tedersoo L."/>
            <person name="Vaario L.M."/>
            <person name="Yamada A."/>
            <person name="Yan M."/>
            <person name="Wang P."/>
            <person name="Xu J."/>
            <person name="Bruns T."/>
            <person name="Baldrian P."/>
            <person name="Vilgalys R."/>
            <person name="Dunand C."/>
            <person name="Henrissat B."/>
            <person name="Grigoriev I.V."/>
            <person name="Hibbett D."/>
            <person name="Nagy L.G."/>
            <person name="Martin F.M."/>
        </authorList>
    </citation>
    <scope>NUCLEOTIDE SEQUENCE</scope>
    <source>
        <strain evidence="1">P2</strain>
    </source>
</reference>
<organism evidence="1 2">
    <name type="scientific">Thelephora ganbajun</name>
    <name type="common">Ganba fungus</name>
    <dbReference type="NCBI Taxonomy" id="370292"/>
    <lineage>
        <taxon>Eukaryota</taxon>
        <taxon>Fungi</taxon>
        <taxon>Dikarya</taxon>
        <taxon>Basidiomycota</taxon>
        <taxon>Agaricomycotina</taxon>
        <taxon>Agaricomycetes</taxon>
        <taxon>Thelephorales</taxon>
        <taxon>Thelephoraceae</taxon>
        <taxon>Thelephora</taxon>
    </lineage>
</organism>
<reference evidence="1" key="1">
    <citation type="submission" date="2019-10" db="EMBL/GenBank/DDBJ databases">
        <authorList>
            <consortium name="DOE Joint Genome Institute"/>
            <person name="Kuo A."/>
            <person name="Miyauchi S."/>
            <person name="Kiss E."/>
            <person name="Drula E."/>
            <person name="Kohler A."/>
            <person name="Sanchez-Garcia M."/>
            <person name="Andreopoulos B."/>
            <person name="Barry K.W."/>
            <person name="Bonito G."/>
            <person name="Buee M."/>
            <person name="Carver A."/>
            <person name="Chen C."/>
            <person name="Cichocki N."/>
            <person name="Clum A."/>
            <person name="Culley D."/>
            <person name="Crous P.W."/>
            <person name="Fauchery L."/>
            <person name="Girlanda M."/>
            <person name="Hayes R."/>
            <person name="Keri Z."/>
            <person name="Labutti K."/>
            <person name="Lipzen A."/>
            <person name="Lombard V."/>
            <person name="Magnuson J."/>
            <person name="Maillard F."/>
            <person name="Morin E."/>
            <person name="Murat C."/>
            <person name="Nolan M."/>
            <person name="Ohm R."/>
            <person name="Pangilinan J."/>
            <person name="Pereira M."/>
            <person name="Perotto S."/>
            <person name="Peter M."/>
            <person name="Riley R."/>
            <person name="Sitrit Y."/>
            <person name="Stielow B."/>
            <person name="Szollosi G."/>
            <person name="Zifcakova L."/>
            <person name="Stursova M."/>
            <person name="Spatafora J.W."/>
            <person name="Tedersoo L."/>
            <person name="Vaario L.-M."/>
            <person name="Yamada A."/>
            <person name="Yan M."/>
            <person name="Wang P."/>
            <person name="Xu J."/>
            <person name="Bruns T."/>
            <person name="Baldrian P."/>
            <person name="Vilgalys R."/>
            <person name="Henrissat B."/>
            <person name="Grigoriev I.V."/>
            <person name="Hibbett D."/>
            <person name="Nagy L.G."/>
            <person name="Martin F.M."/>
        </authorList>
    </citation>
    <scope>NUCLEOTIDE SEQUENCE</scope>
    <source>
        <strain evidence="1">P2</strain>
    </source>
</reference>
<protein>
    <submittedName>
        <fullName evidence="1">Uncharacterized protein</fullName>
    </submittedName>
</protein>
<dbReference type="Proteomes" id="UP000886501">
    <property type="component" value="Unassembled WGS sequence"/>
</dbReference>
<proteinExistence type="predicted"/>
<name>A0ACB6Z0E6_THEGA</name>